<protein>
    <submittedName>
        <fullName evidence="3">Glycosyltransferase</fullName>
        <ecNumber evidence="4">2.4.-.-</ecNumber>
    </submittedName>
</protein>
<accession>A0A8T7M417</accession>
<dbReference type="PANTHER" id="PTHR48090:SF7">
    <property type="entry name" value="RFBJ PROTEIN"/>
    <property type="match status" value="1"/>
</dbReference>
<keyword evidence="4" id="KW-0808">Transferase</keyword>
<dbReference type="GO" id="GO:0016757">
    <property type="term" value="F:glycosyltransferase activity"/>
    <property type="evidence" value="ECO:0007669"/>
    <property type="project" value="UniProtKB-KW"/>
</dbReference>
<dbReference type="Proteomes" id="UP001431572">
    <property type="component" value="Plasmid unnamed1"/>
</dbReference>
<keyword evidence="1" id="KW-0812">Transmembrane</keyword>
<keyword evidence="1" id="KW-1133">Transmembrane helix</keyword>
<feature type="domain" description="Glycosyltransferase 2-like" evidence="2">
    <location>
        <begin position="7"/>
        <end position="168"/>
    </location>
</feature>
<dbReference type="InterPro" id="IPR001173">
    <property type="entry name" value="Glyco_trans_2-like"/>
</dbReference>
<dbReference type="SUPFAM" id="SSF53448">
    <property type="entry name" value="Nucleotide-diphospho-sugar transferases"/>
    <property type="match status" value="1"/>
</dbReference>
<keyword evidence="4" id="KW-0328">Glycosyltransferase</keyword>
<dbReference type="RefSeq" id="WP_341472074.1">
    <property type="nucleotide sequence ID" value="NZ_CP128401.1"/>
</dbReference>
<dbReference type="Pfam" id="PF00535">
    <property type="entry name" value="Glycos_transf_2"/>
    <property type="match status" value="1"/>
</dbReference>
<feature type="transmembrane region" description="Helical" evidence="1">
    <location>
        <begin position="272"/>
        <end position="296"/>
    </location>
</feature>
<feature type="transmembrane region" description="Helical" evidence="1">
    <location>
        <begin position="239"/>
        <end position="260"/>
    </location>
</feature>
<dbReference type="InterPro" id="IPR029044">
    <property type="entry name" value="Nucleotide-diphossugar_trans"/>
</dbReference>
<dbReference type="AlphaFoldDB" id="A0A8T7M417"/>
<dbReference type="CDD" id="cd04179">
    <property type="entry name" value="DPM_DPG-synthase_like"/>
    <property type="match status" value="1"/>
</dbReference>
<dbReference type="Gene3D" id="3.90.550.10">
    <property type="entry name" value="Spore Coat Polysaccharide Biosynthesis Protein SpsA, Chain A"/>
    <property type="match status" value="1"/>
</dbReference>
<proteinExistence type="predicted"/>
<evidence type="ECO:0000259" key="2">
    <source>
        <dbReference type="Pfam" id="PF00535"/>
    </source>
</evidence>
<dbReference type="PANTHER" id="PTHR48090">
    <property type="entry name" value="UNDECAPRENYL-PHOSPHATE 4-DEOXY-4-FORMAMIDO-L-ARABINOSE TRANSFERASE-RELATED"/>
    <property type="match status" value="1"/>
</dbReference>
<dbReference type="InterPro" id="IPR050256">
    <property type="entry name" value="Glycosyltransferase_2"/>
</dbReference>
<organism evidence="3 5">
    <name type="scientific">Candidatus Chlorohelix allophototropha</name>
    <dbReference type="NCBI Taxonomy" id="3003348"/>
    <lineage>
        <taxon>Bacteria</taxon>
        <taxon>Bacillati</taxon>
        <taxon>Chloroflexota</taxon>
        <taxon>Chloroflexia</taxon>
        <taxon>Candidatus Chloroheliales</taxon>
        <taxon>Candidatus Chloroheliaceae</taxon>
        <taxon>Candidatus Chlorohelix</taxon>
    </lineage>
</organism>
<sequence length="375" mass="42094">MKLVIQIPCFNEEEQLPVTLSTIPKQIEGIDSIELLIIDDGSTDRTAAVARQWAIDNNFPLQIAHHTRNRGLAVAFQTGLNTALAMGADIIVNTDADNQYPSESIPDLIRPILLKQLDLVIADRQTQNIEHFSPIKKFLQKVGSYTVSIFSGSKVTDAVSGFRAMSRETALTLNVITNYTYTVETIFQASKRNLAIGSIPIFTNPKTRDSRLVKSVWGYVKRMGATIVRIYAMHEPLKAFFYISIPFFLVGGFYIFRFLLLTIIERNIGARFIQSVILGGVSVMLGVVLIMIGLLADLISRNRRLIEDSLFRVKRIELDMIKQREREEDLLAEIKALRADLKVEASAPNPLKSESHHHLTQVEEIIIEDVVSGKS</sequence>
<keyword evidence="4" id="KW-0614">Plasmid</keyword>
<gene>
    <name evidence="3" type="ORF">HXX08_13155</name>
    <name evidence="4" type="ORF">OZ401_004714</name>
</gene>
<dbReference type="EMBL" id="CP128401">
    <property type="protein sequence ID" value="WJW70197.1"/>
    <property type="molecule type" value="Genomic_DNA"/>
</dbReference>
<reference evidence="4" key="2">
    <citation type="journal article" date="2024" name="Nature">
        <title>Anoxygenic phototroph of the Chloroflexota uses a type I reaction centre.</title>
        <authorList>
            <person name="Tsuji J.M."/>
            <person name="Shaw N.A."/>
            <person name="Nagashima S."/>
            <person name="Venkiteswaran J.J."/>
            <person name="Schiff S.L."/>
            <person name="Watanabe T."/>
            <person name="Fukui M."/>
            <person name="Hanada S."/>
            <person name="Tank M."/>
            <person name="Neufeld J.D."/>
        </authorList>
    </citation>
    <scope>NUCLEOTIDE SEQUENCE</scope>
    <source>
        <strain evidence="4">L227-S17</strain>
        <plasmid evidence="4 6">unnamed1</plasmid>
    </source>
</reference>
<name>A0A8T7M417_9CHLR</name>
<evidence type="ECO:0000313" key="6">
    <source>
        <dbReference type="Proteomes" id="UP001431572"/>
    </source>
</evidence>
<evidence type="ECO:0000256" key="1">
    <source>
        <dbReference type="SAM" id="Phobius"/>
    </source>
</evidence>
<dbReference type="EC" id="2.4.-.-" evidence="4"/>
<dbReference type="Proteomes" id="UP000521676">
    <property type="component" value="Unassembled WGS sequence"/>
</dbReference>
<evidence type="ECO:0000313" key="3">
    <source>
        <dbReference type="EMBL" id="NWJ46818.1"/>
    </source>
</evidence>
<keyword evidence="1" id="KW-0472">Membrane</keyword>
<evidence type="ECO:0000313" key="5">
    <source>
        <dbReference type="Proteomes" id="UP000521676"/>
    </source>
</evidence>
<keyword evidence="6" id="KW-1185">Reference proteome</keyword>
<evidence type="ECO:0000313" key="4">
    <source>
        <dbReference type="EMBL" id="WJW70197.1"/>
    </source>
</evidence>
<dbReference type="EMBL" id="JACATZ010000001">
    <property type="protein sequence ID" value="NWJ46818.1"/>
    <property type="molecule type" value="Genomic_DNA"/>
</dbReference>
<reference evidence="3 5" key="1">
    <citation type="submission" date="2020-06" db="EMBL/GenBank/DDBJ databases">
        <title>Anoxygenic phototrophic Chloroflexota member uses a Type I reaction center.</title>
        <authorList>
            <person name="Tsuji J.M."/>
            <person name="Shaw N.A."/>
            <person name="Nagashima S."/>
            <person name="Venkiteswaran J."/>
            <person name="Schiff S.L."/>
            <person name="Hanada S."/>
            <person name="Tank M."/>
            <person name="Neufeld J.D."/>
        </authorList>
    </citation>
    <scope>NUCLEOTIDE SEQUENCE [LARGE SCALE GENOMIC DNA]</scope>
    <source>
        <strain evidence="3">L227-S17</strain>
    </source>
</reference>
<geneLocation type="plasmid" evidence="4 6">
    <name>unnamed1</name>
</geneLocation>